<gene>
    <name evidence="8" type="ORF">D1164_22995</name>
</gene>
<dbReference type="EMBL" id="QWET01000036">
    <property type="protein sequence ID" value="RIH62804.1"/>
    <property type="molecule type" value="Genomic_DNA"/>
</dbReference>
<comment type="similarity">
    <text evidence="2">Belongs to the SusD family.</text>
</comment>
<feature type="domain" description="RagB/SusD" evidence="6">
    <location>
        <begin position="289"/>
        <end position="569"/>
    </location>
</feature>
<dbReference type="SUPFAM" id="SSF48452">
    <property type="entry name" value="TPR-like"/>
    <property type="match status" value="1"/>
</dbReference>
<reference evidence="8 9" key="1">
    <citation type="journal article" date="2015" name="Int. J. Syst. Evol. Microbiol.">
        <title>Mariniphaga sediminis sp. nov., isolated from coastal sediment.</title>
        <authorList>
            <person name="Wang F.Q."/>
            <person name="Shen Q.Y."/>
            <person name="Chen G.J."/>
            <person name="Du Z.J."/>
        </authorList>
    </citation>
    <scope>NUCLEOTIDE SEQUENCE [LARGE SCALE GENOMIC DNA]</scope>
    <source>
        <strain evidence="8 9">SY21</strain>
    </source>
</reference>
<protein>
    <submittedName>
        <fullName evidence="8">RagB/SusD family nutrient uptake outer membrane protein</fullName>
    </submittedName>
</protein>
<keyword evidence="5" id="KW-0998">Cell outer membrane</keyword>
<evidence type="ECO:0000313" key="8">
    <source>
        <dbReference type="EMBL" id="RIH62804.1"/>
    </source>
</evidence>
<evidence type="ECO:0000256" key="5">
    <source>
        <dbReference type="ARBA" id="ARBA00023237"/>
    </source>
</evidence>
<organism evidence="8 9">
    <name type="scientific">Mariniphaga sediminis</name>
    <dbReference type="NCBI Taxonomy" id="1628158"/>
    <lineage>
        <taxon>Bacteria</taxon>
        <taxon>Pseudomonadati</taxon>
        <taxon>Bacteroidota</taxon>
        <taxon>Bacteroidia</taxon>
        <taxon>Marinilabiliales</taxon>
        <taxon>Prolixibacteraceae</taxon>
        <taxon>Mariniphaga</taxon>
    </lineage>
</organism>
<comment type="caution">
    <text evidence="8">The sequence shown here is derived from an EMBL/GenBank/DDBJ whole genome shotgun (WGS) entry which is preliminary data.</text>
</comment>
<evidence type="ECO:0000256" key="3">
    <source>
        <dbReference type="ARBA" id="ARBA00022729"/>
    </source>
</evidence>
<keyword evidence="3" id="KW-0732">Signal</keyword>
<evidence type="ECO:0000259" key="6">
    <source>
        <dbReference type="Pfam" id="PF07980"/>
    </source>
</evidence>
<evidence type="ECO:0000256" key="4">
    <source>
        <dbReference type="ARBA" id="ARBA00023136"/>
    </source>
</evidence>
<dbReference type="GO" id="GO:0009279">
    <property type="term" value="C:cell outer membrane"/>
    <property type="evidence" value="ECO:0007669"/>
    <property type="project" value="UniProtKB-SubCell"/>
</dbReference>
<keyword evidence="4" id="KW-0472">Membrane</keyword>
<dbReference type="InterPro" id="IPR033985">
    <property type="entry name" value="SusD-like_N"/>
</dbReference>
<dbReference type="Pfam" id="PF14322">
    <property type="entry name" value="SusD-like_3"/>
    <property type="match status" value="1"/>
</dbReference>
<dbReference type="InterPro" id="IPR012944">
    <property type="entry name" value="SusD_RagB_dom"/>
</dbReference>
<dbReference type="Gene3D" id="1.25.40.390">
    <property type="match status" value="1"/>
</dbReference>
<proteinExistence type="inferred from homology"/>
<evidence type="ECO:0000256" key="2">
    <source>
        <dbReference type="ARBA" id="ARBA00006275"/>
    </source>
</evidence>
<accession>A0A399CRK1</accession>
<dbReference type="Proteomes" id="UP000266441">
    <property type="component" value="Unassembled WGS sequence"/>
</dbReference>
<feature type="domain" description="SusD-like N-terminal" evidence="7">
    <location>
        <begin position="58"/>
        <end position="207"/>
    </location>
</feature>
<keyword evidence="9" id="KW-1185">Reference proteome</keyword>
<dbReference type="RefSeq" id="WP_119352257.1">
    <property type="nucleotide sequence ID" value="NZ_QWET01000036.1"/>
</dbReference>
<evidence type="ECO:0000256" key="1">
    <source>
        <dbReference type="ARBA" id="ARBA00004442"/>
    </source>
</evidence>
<dbReference type="PROSITE" id="PS51257">
    <property type="entry name" value="PROKAR_LIPOPROTEIN"/>
    <property type="match status" value="1"/>
</dbReference>
<name>A0A399CRK1_9BACT</name>
<dbReference type="InterPro" id="IPR011990">
    <property type="entry name" value="TPR-like_helical_dom_sf"/>
</dbReference>
<sequence length="571" mass="65648">MKNIKIVIGFIALIIFGACNEDFLDKRPLDKVGSVDFFKSPKDLEAYVNQFYSFDVVTSIWGSDYSTDNQISRDISTLLEGTNIIGDAVSPNFNQVRSINYFLDNYKRIEENAELEEYQQYLGEAYFFRARIYFNLLSTYGAIQWYSNEVGTESEELYKPRDPRNVVADNIIADLDKAAMYLTADKTDGASRINKWMALLLQSRVALFEGTWEKYHNGTPFGVNDSDPDKYLNKVVEATTAIMNSGLYDLYSTGEPNSDYYHLFNLRDYSSNEEVMFWRKYVPELGKGEPWHNWSKNYRMSTVDGHSVTKGMADSYLCTDGNPISGNPLFKGYTTLSDEMQNRDPRFYQSIAPPDAPWKVGDGTTQNWSEVYDKLNSGTEYHSPSGYILRKSYNENLIYHAYNVEETPGIIYRYAEVLLNFAEAKAELGTITQDDINISIRKLRDRVGMPNLVLADITIDPEWDFPDLSSRINEIRRERRVELLAEGFRLFDLRRWAAFDEVIVGKRPKGFLASQIGENPYPVDEDGFLDPYQDIIPNGYAFKIDRDYLNAIPKSQLELNPNLTQNPGWNE</sequence>
<evidence type="ECO:0000313" key="9">
    <source>
        <dbReference type="Proteomes" id="UP000266441"/>
    </source>
</evidence>
<dbReference type="AlphaFoldDB" id="A0A399CRK1"/>
<comment type="subcellular location">
    <subcellularLocation>
        <location evidence="1">Cell outer membrane</location>
    </subcellularLocation>
</comment>
<dbReference type="Pfam" id="PF07980">
    <property type="entry name" value="SusD_RagB"/>
    <property type="match status" value="1"/>
</dbReference>
<dbReference type="OrthoDB" id="5694214at2"/>
<evidence type="ECO:0000259" key="7">
    <source>
        <dbReference type="Pfam" id="PF14322"/>
    </source>
</evidence>